<dbReference type="SUPFAM" id="SSF53927">
    <property type="entry name" value="Cytidine deaminase-like"/>
    <property type="match status" value="1"/>
</dbReference>
<evidence type="ECO:0000256" key="2">
    <source>
        <dbReference type="ARBA" id="ARBA00011738"/>
    </source>
</evidence>
<keyword evidence="7" id="KW-0862">Zinc</keyword>
<proteinExistence type="inferred from homology"/>
<feature type="region of interest" description="Disordered" evidence="10">
    <location>
        <begin position="904"/>
        <end position="928"/>
    </location>
</feature>
<dbReference type="EC" id="3.5.4.33" evidence="3"/>
<sequence length="1291" mass="144586">MGLLDSQVERCRKEVVFGESNWKKGRRELDVESVESSRRSSRECKVRRRLSRWDGSRSSSSSIPSGESKLSEAGRRAKEESDFSYGNTERGSKLSTVHISEDTLGEVRKFVDDSWRERSNYPKGDVLDSRKVESLKGNGSLGSQRVKRMVEVHWDESKQTSASTHARKNGNRESSTSAAWKSSNRDALTGHTELNRSSEFNLQYNDARCAAYPRRDFNEESSRGREERTYLDQNLSQPRQNEKIHLDKKVHTDKLETKQDELRRSTNKFSETSVSHGIDFERASNIDGKNFTGMDVSSNLVQNSLLVSTDKKVHTGLQAFEENIIKGRKESLSTLDDTVQLRRGEGSWIDSRAVKHNDSGRNPQMHGKVLEAQGDHSEATSHLKEKRVREIGFRTNLVSSPSPVSKDIGTQVDMNGANEELSWLSVNNNIRFNCSRSPPDDRVEPQGYNAPPALKLVSSMTEPLNQEYPRCYLQHGKGMDSERDADVFYYTRDSNRGISSRKETYSSSEENKKGTSLDNESIVLQEWKDKQAKTPLGETSQSTSLQTELTRSSHGTSSLLYSHREVDNQSSRVDIQQIRNSTSLSNRRYNGSSALHASNANTLEEFVVLNESANSPNISSENKIEEPGSRNCQETLRSENQNANSSTMIMQERERQMFKKESSQSKTVKMASSGGASVEWSVQTQIEVDNQLNNDAIESARRFNKSSAMYGDEFVDKVRQEIASMNQSCSTGIQIEEMMQSEGQETTSMQIGDLNESRQYRDERSMKEGRGQCSFGLEMKGPSDEMWDVQGISSQGPSNIKVVEESPAKKAMGFSTTIPTSENSITRKSYKSLWSFVADIIRMGWVRQGQSHSTTDKRPSSNESLSSEAWFSGPEPDEDATGDDTHDIEKIGLLKKSAPLKESDKVAFEESKDKDKLTMGENSPTSSGFLEIGSASALSETENIEQAQANEAILSGVGTVDLQFGKEADSAFHYIPKAERSTEGGKSKVLKPSSSYSVGLMAKGFSSRLTQLLDIEHIEDDQVTGIDVASKLGDDIQKMGIHSFEEKLPEGGGNETEMRQRKLQRNKQVLREQFDEWEEAFKRETDQKNIDEYFMREAILEAKKGADVWEVPVGAVLVQNGKIIARGCNMVEELRDSTAHAEMICIREASALLRTWRLSETTLYVTLEPCPMCAGAILQARIDTVVWGAPNRLLGADGSWVRLFPGGDEGSSSMHLPGQTVGPVHPFHPKIIIRRGILATECGDVMQQFFKLRRKKEKKHETSPPSGLPVSNRPTKFFAKLHHIFGLMFCL</sequence>
<evidence type="ECO:0000259" key="11">
    <source>
        <dbReference type="PROSITE" id="PS51747"/>
    </source>
</evidence>
<comment type="caution">
    <text evidence="12">The sequence shown here is derived from an EMBL/GenBank/DDBJ whole genome shotgun (WGS) entry which is preliminary data.</text>
</comment>
<dbReference type="InterPro" id="IPR016193">
    <property type="entry name" value="Cytidine_deaminase-like"/>
</dbReference>
<name>A0A835SF97_VANPL</name>
<evidence type="ECO:0000256" key="7">
    <source>
        <dbReference type="ARBA" id="ARBA00022833"/>
    </source>
</evidence>
<dbReference type="Gene3D" id="3.40.140.10">
    <property type="entry name" value="Cytidine Deaminase, domain 2"/>
    <property type="match status" value="1"/>
</dbReference>
<evidence type="ECO:0000256" key="4">
    <source>
        <dbReference type="ARBA" id="ARBA00022694"/>
    </source>
</evidence>
<dbReference type="FunFam" id="3.40.140.10:FF:000005">
    <property type="entry name" value="tRNA-specific adenosine deaminase"/>
    <property type="match status" value="1"/>
</dbReference>
<feature type="compositionally biased region" description="Polar residues" evidence="10">
    <location>
        <begin position="84"/>
        <end position="98"/>
    </location>
</feature>
<feature type="compositionally biased region" description="Basic and acidic residues" evidence="10">
    <location>
        <begin position="215"/>
        <end position="230"/>
    </location>
</feature>
<feature type="compositionally biased region" description="Low complexity" evidence="10">
    <location>
        <begin position="56"/>
        <end position="68"/>
    </location>
</feature>
<feature type="compositionally biased region" description="Basic and acidic residues" evidence="10">
    <location>
        <begin position="69"/>
        <end position="81"/>
    </location>
</feature>
<feature type="region of interest" description="Disordered" evidence="10">
    <location>
        <begin position="28"/>
        <end position="98"/>
    </location>
</feature>
<dbReference type="HAMAP" id="MF_00972">
    <property type="entry name" value="tRNA_aden_deaminase"/>
    <property type="match status" value="1"/>
</dbReference>
<feature type="compositionally biased region" description="Basic and acidic residues" evidence="10">
    <location>
        <begin position="904"/>
        <end position="918"/>
    </location>
</feature>
<keyword evidence="4" id="KW-0819">tRNA processing</keyword>
<gene>
    <name evidence="12" type="ORF">HPP92_002784</name>
</gene>
<feature type="region of interest" description="Disordered" evidence="10">
    <location>
        <begin position="498"/>
        <end position="557"/>
    </location>
</feature>
<dbReference type="GO" id="GO:0009507">
    <property type="term" value="C:chloroplast"/>
    <property type="evidence" value="ECO:0007669"/>
    <property type="project" value="TreeGrafter"/>
</dbReference>
<evidence type="ECO:0000256" key="8">
    <source>
        <dbReference type="ARBA" id="ARBA00048045"/>
    </source>
</evidence>
<reference evidence="12 13" key="1">
    <citation type="journal article" date="2020" name="Nat. Food">
        <title>A phased Vanilla planifolia genome enables genetic improvement of flavour and production.</title>
        <authorList>
            <person name="Hasing T."/>
            <person name="Tang H."/>
            <person name="Brym M."/>
            <person name="Khazi F."/>
            <person name="Huang T."/>
            <person name="Chambers A.H."/>
        </authorList>
    </citation>
    <scope>NUCLEOTIDE SEQUENCE [LARGE SCALE GENOMIC DNA]</scope>
    <source>
        <tissue evidence="12">Leaf</tissue>
    </source>
</reference>
<dbReference type="GO" id="GO:0002100">
    <property type="term" value="P:tRNA wobble adenosine to inosine editing"/>
    <property type="evidence" value="ECO:0007669"/>
    <property type="project" value="InterPro"/>
</dbReference>
<feature type="domain" description="CMP/dCMP-type deaminase" evidence="11">
    <location>
        <begin position="1089"/>
        <end position="1211"/>
    </location>
</feature>
<dbReference type="PANTHER" id="PTHR11079:SF179">
    <property type="entry name" value="TRNA(ADENINE(34)) DEAMINASE, CHLOROPLASTIC"/>
    <property type="match status" value="1"/>
</dbReference>
<dbReference type="PANTHER" id="PTHR11079">
    <property type="entry name" value="CYTOSINE DEAMINASE FAMILY MEMBER"/>
    <property type="match status" value="1"/>
</dbReference>
<evidence type="ECO:0000256" key="6">
    <source>
        <dbReference type="ARBA" id="ARBA00022801"/>
    </source>
</evidence>
<comment type="cofactor">
    <cofactor evidence="1">
        <name>Zn(2+)</name>
        <dbReference type="ChEBI" id="CHEBI:29105"/>
    </cofactor>
</comment>
<dbReference type="PROSITE" id="PS51747">
    <property type="entry name" value="CYT_DCMP_DEAMINASES_2"/>
    <property type="match status" value="1"/>
</dbReference>
<organism evidence="12 13">
    <name type="scientific">Vanilla planifolia</name>
    <name type="common">Vanilla</name>
    <dbReference type="NCBI Taxonomy" id="51239"/>
    <lineage>
        <taxon>Eukaryota</taxon>
        <taxon>Viridiplantae</taxon>
        <taxon>Streptophyta</taxon>
        <taxon>Embryophyta</taxon>
        <taxon>Tracheophyta</taxon>
        <taxon>Spermatophyta</taxon>
        <taxon>Magnoliopsida</taxon>
        <taxon>Liliopsida</taxon>
        <taxon>Asparagales</taxon>
        <taxon>Orchidaceae</taxon>
        <taxon>Vanilloideae</taxon>
        <taxon>Vanilleae</taxon>
        <taxon>Vanilla</taxon>
    </lineage>
</organism>
<dbReference type="InterPro" id="IPR002125">
    <property type="entry name" value="CMP_dCMP_dom"/>
</dbReference>
<dbReference type="GO" id="GO:0052717">
    <property type="term" value="F:tRNA-specific adenosine-34 deaminase activity"/>
    <property type="evidence" value="ECO:0007669"/>
    <property type="project" value="UniProtKB-EC"/>
</dbReference>
<protein>
    <recommendedName>
        <fullName evidence="3">tRNA(adenine(34)) deaminase</fullName>
        <ecNumber evidence="3">3.5.4.33</ecNumber>
    </recommendedName>
</protein>
<feature type="compositionally biased region" description="Low complexity" evidence="10">
    <location>
        <begin position="538"/>
        <end position="553"/>
    </location>
</feature>
<evidence type="ECO:0000256" key="1">
    <source>
        <dbReference type="ARBA" id="ARBA00001947"/>
    </source>
</evidence>
<feature type="region of interest" description="Disordered" evidence="10">
    <location>
        <begin position="215"/>
        <end position="238"/>
    </location>
</feature>
<comment type="subunit">
    <text evidence="2">Homodimer.</text>
</comment>
<evidence type="ECO:0000256" key="10">
    <source>
        <dbReference type="SAM" id="MobiDB-lite"/>
    </source>
</evidence>
<dbReference type="Proteomes" id="UP000639772">
    <property type="component" value="Chromosome 1"/>
</dbReference>
<evidence type="ECO:0000256" key="3">
    <source>
        <dbReference type="ARBA" id="ARBA00012740"/>
    </source>
</evidence>
<dbReference type="GO" id="GO:0046872">
    <property type="term" value="F:metal ion binding"/>
    <property type="evidence" value="ECO:0007669"/>
    <property type="project" value="UniProtKB-KW"/>
</dbReference>
<dbReference type="EMBL" id="JADCNM010000001">
    <property type="protein sequence ID" value="KAG0502712.1"/>
    <property type="molecule type" value="Genomic_DNA"/>
</dbReference>
<dbReference type="Pfam" id="PF00383">
    <property type="entry name" value="dCMP_cyt_deam_1"/>
    <property type="match status" value="1"/>
</dbReference>
<dbReference type="OrthoDB" id="408702at2759"/>
<keyword evidence="6" id="KW-0378">Hydrolase</keyword>
<feature type="region of interest" description="Disordered" evidence="10">
    <location>
        <begin position="155"/>
        <end position="185"/>
    </location>
</feature>
<keyword evidence="5" id="KW-0479">Metal-binding</keyword>
<feature type="compositionally biased region" description="Basic and acidic residues" evidence="10">
    <location>
        <begin position="28"/>
        <end position="44"/>
    </location>
</feature>
<dbReference type="CDD" id="cd01285">
    <property type="entry name" value="nucleoside_deaminase"/>
    <property type="match status" value="1"/>
</dbReference>
<comment type="catalytic activity">
    <reaction evidence="8">
        <text>adenosine(34) in tRNA + H2O + H(+) = inosine(34) in tRNA + NH4(+)</text>
        <dbReference type="Rhea" id="RHEA:43168"/>
        <dbReference type="Rhea" id="RHEA-COMP:10373"/>
        <dbReference type="Rhea" id="RHEA-COMP:10374"/>
        <dbReference type="ChEBI" id="CHEBI:15377"/>
        <dbReference type="ChEBI" id="CHEBI:15378"/>
        <dbReference type="ChEBI" id="CHEBI:28938"/>
        <dbReference type="ChEBI" id="CHEBI:74411"/>
        <dbReference type="ChEBI" id="CHEBI:82852"/>
        <dbReference type="EC" id="3.5.4.33"/>
    </reaction>
</comment>
<dbReference type="InterPro" id="IPR028883">
    <property type="entry name" value="tRNA_aden_deaminase"/>
</dbReference>
<evidence type="ECO:0000256" key="5">
    <source>
        <dbReference type="ARBA" id="ARBA00022723"/>
    </source>
</evidence>
<evidence type="ECO:0000256" key="9">
    <source>
        <dbReference type="SAM" id="Coils"/>
    </source>
</evidence>
<feature type="compositionally biased region" description="Polar residues" evidence="10">
    <location>
        <begin position="172"/>
        <end position="185"/>
    </location>
</feature>
<evidence type="ECO:0000313" key="13">
    <source>
        <dbReference type="Proteomes" id="UP000639772"/>
    </source>
</evidence>
<evidence type="ECO:0000313" key="12">
    <source>
        <dbReference type="EMBL" id="KAG0502712.1"/>
    </source>
</evidence>
<feature type="coiled-coil region" evidence="9">
    <location>
        <begin position="1060"/>
        <end position="1087"/>
    </location>
</feature>
<keyword evidence="9" id="KW-0175">Coiled coil</keyword>
<feature type="compositionally biased region" description="Basic and acidic residues" evidence="10">
    <location>
        <begin position="500"/>
        <end position="515"/>
    </location>
</feature>
<accession>A0A835SF97</accession>
<feature type="region of interest" description="Disordered" evidence="10">
    <location>
        <begin position="848"/>
        <end position="885"/>
    </location>
</feature>